<name>A0A1J5R0N2_9ZZZZ</name>
<organism evidence="1">
    <name type="scientific">mine drainage metagenome</name>
    <dbReference type="NCBI Taxonomy" id="410659"/>
    <lineage>
        <taxon>unclassified sequences</taxon>
        <taxon>metagenomes</taxon>
        <taxon>ecological metagenomes</taxon>
    </lineage>
</organism>
<evidence type="ECO:0000313" key="1">
    <source>
        <dbReference type="EMBL" id="OIQ83283.1"/>
    </source>
</evidence>
<dbReference type="EMBL" id="MLJW01000717">
    <property type="protein sequence ID" value="OIQ83283.1"/>
    <property type="molecule type" value="Genomic_DNA"/>
</dbReference>
<sequence>MSQYSIGANRHATHKRFSGISLHYPKPSIVEIDDDLFGASTNIFKRFPVIRFQSCLNLTQLVTGFLASIRREYLIVIDIL</sequence>
<reference evidence="1" key="1">
    <citation type="submission" date="2016-10" db="EMBL/GenBank/DDBJ databases">
        <title>Sequence of Gallionella enrichment culture.</title>
        <authorList>
            <person name="Poehlein A."/>
            <person name="Muehling M."/>
            <person name="Daniel R."/>
        </authorList>
    </citation>
    <scope>NUCLEOTIDE SEQUENCE</scope>
</reference>
<proteinExistence type="predicted"/>
<dbReference type="AlphaFoldDB" id="A0A1J5R0N2"/>
<gene>
    <name evidence="1" type="ORF">GALL_349160</name>
</gene>
<accession>A0A1J5R0N2</accession>
<comment type="caution">
    <text evidence="1">The sequence shown here is derived from an EMBL/GenBank/DDBJ whole genome shotgun (WGS) entry which is preliminary data.</text>
</comment>
<protein>
    <submittedName>
        <fullName evidence="1">Uncharacterized protein</fullName>
    </submittedName>
</protein>